<evidence type="ECO:0000313" key="3">
    <source>
        <dbReference type="Proteomes" id="UP000317835"/>
    </source>
</evidence>
<sequence precursor="true">MHKAFQAVTYLLVVSVSVASADERLTLQQAVALSIQGKHVKGVQVGKHGFDLKPIGTDGSGKKVIIETAMSKTFEGSFHHRIVSKNDVVYYKIVAEKGKAPRGDIIRIKYRGLKENWAIGSGSKVVKKVIETATGIEVDFAEGIGELQRWRVGSWEESAQTIVDEMAAQLAEMLDAGVSLPQ</sequence>
<dbReference type="RefSeq" id="WP_145279676.1">
    <property type="nucleotide sequence ID" value="NZ_CP036428.1"/>
</dbReference>
<dbReference type="EMBL" id="CP036428">
    <property type="protein sequence ID" value="QDV39470.1"/>
    <property type="molecule type" value="Genomic_DNA"/>
</dbReference>
<organism evidence="2 3">
    <name type="scientific">Tautonia plasticadhaerens</name>
    <dbReference type="NCBI Taxonomy" id="2527974"/>
    <lineage>
        <taxon>Bacteria</taxon>
        <taxon>Pseudomonadati</taxon>
        <taxon>Planctomycetota</taxon>
        <taxon>Planctomycetia</taxon>
        <taxon>Isosphaerales</taxon>
        <taxon>Isosphaeraceae</taxon>
        <taxon>Tautonia</taxon>
    </lineage>
</organism>
<evidence type="ECO:0000256" key="1">
    <source>
        <dbReference type="SAM" id="SignalP"/>
    </source>
</evidence>
<dbReference type="KEGG" id="tpla:ElP_74370"/>
<dbReference type="AlphaFoldDB" id="A0A518HF36"/>
<accession>A0A518HF36</accession>
<keyword evidence="2" id="KW-0614">Plasmid</keyword>
<proteinExistence type="predicted"/>
<gene>
    <name evidence="2" type="ORF">ElP_74370</name>
</gene>
<feature type="chain" id="PRO_5022070122" evidence="1">
    <location>
        <begin position="22"/>
        <end position="182"/>
    </location>
</feature>
<geneLocation type="plasmid" evidence="3">
    <name>pelp_2</name>
</geneLocation>
<evidence type="ECO:0000313" key="2">
    <source>
        <dbReference type="EMBL" id="QDV39470.1"/>
    </source>
</evidence>
<keyword evidence="1" id="KW-0732">Signal</keyword>
<reference evidence="2 3" key="1">
    <citation type="submission" date="2019-02" db="EMBL/GenBank/DDBJ databases">
        <title>Deep-cultivation of Planctomycetes and their phenomic and genomic characterization uncovers novel biology.</title>
        <authorList>
            <person name="Wiegand S."/>
            <person name="Jogler M."/>
            <person name="Boedeker C."/>
            <person name="Pinto D."/>
            <person name="Vollmers J."/>
            <person name="Rivas-Marin E."/>
            <person name="Kohn T."/>
            <person name="Peeters S.H."/>
            <person name="Heuer A."/>
            <person name="Rast P."/>
            <person name="Oberbeckmann S."/>
            <person name="Bunk B."/>
            <person name="Jeske O."/>
            <person name="Meyerdierks A."/>
            <person name="Storesund J.E."/>
            <person name="Kallscheuer N."/>
            <person name="Luecker S."/>
            <person name="Lage O.M."/>
            <person name="Pohl T."/>
            <person name="Merkel B.J."/>
            <person name="Hornburger P."/>
            <person name="Mueller R.-W."/>
            <person name="Bruemmer F."/>
            <person name="Labrenz M."/>
            <person name="Spormann A.M."/>
            <person name="Op den Camp H."/>
            <person name="Overmann J."/>
            <person name="Amann R."/>
            <person name="Jetten M.S.M."/>
            <person name="Mascher T."/>
            <person name="Medema M.H."/>
            <person name="Devos D.P."/>
            <person name="Kaster A.-K."/>
            <person name="Ovreas L."/>
            <person name="Rohde M."/>
            <person name="Galperin M.Y."/>
            <person name="Jogler C."/>
        </authorList>
    </citation>
    <scope>NUCLEOTIDE SEQUENCE [LARGE SCALE GENOMIC DNA]</scope>
    <source>
        <strain evidence="2 3">ElP</strain>
        <plasmid evidence="3">pelp_2</plasmid>
    </source>
</reference>
<dbReference type="Proteomes" id="UP000317835">
    <property type="component" value="Plasmid pElP_2"/>
</dbReference>
<protein>
    <submittedName>
        <fullName evidence="2">Uncharacterized protein</fullName>
    </submittedName>
</protein>
<name>A0A518HF36_9BACT</name>
<keyword evidence="3" id="KW-1185">Reference proteome</keyword>
<feature type="signal peptide" evidence="1">
    <location>
        <begin position="1"/>
        <end position="21"/>
    </location>
</feature>